<protein>
    <submittedName>
        <fullName evidence="1">Uncharacterized protein</fullName>
    </submittedName>
</protein>
<evidence type="ECO:0000313" key="1">
    <source>
        <dbReference type="EMBL" id="PPQ66505.1"/>
    </source>
</evidence>
<comment type="caution">
    <text evidence="1">The sequence shown here is derived from an EMBL/GenBank/DDBJ whole genome shotgun (WGS) entry which is preliminary data.</text>
</comment>
<dbReference type="Proteomes" id="UP000284706">
    <property type="component" value="Unassembled WGS sequence"/>
</dbReference>
<dbReference type="EMBL" id="NHYE01005629">
    <property type="protein sequence ID" value="PPQ66505.1"/>
    <property type="molecule type" value="Genomic_DNA"/>
</dbReference>
<organism evidence="1 2">
    <name type="scientific">Gymnopilus dilepis</name>
    <dbReference type="NCBI Taxonomy" id="231916"/>
    <lineage>
        <taxon>Eukaryota</taxon>
        <taxon>Fungi</taxon>
        <taxon>Dikarya</taxon>
        <taxon>Basidiomycota</taxon>
        <taxon>Agaricomycotina</taxon>
        <taxon>Agaricomycetes</taxon>
        <taxon>Agaricomycetidae</taxon>
        <taxon>Agaricales</taxon>
        <taxon>Agaricineae</taxon>
        <taxon>Hymenogastraceae</taxon>
        <taxon>Gymnopilus</taxon>
    </lineage>
</organism>
<name>A0A409VJS4_9AGAR</name>
<keyword evidence="2" id="KW-1185">Reference proteome</keyword>
<evidence type="ECO:0000313" key="2">
    <source>
        <dbReference type="Proteomes" id="UP000284706"/>
    </source>
</evidence>
<feature type="non-terminal residue" evidence="1">
    <location>
        <position position="1"/>
    </location>
</feature>
<dbReference type="AlphaFoldDB" id="A0A409VJS4"/>
<accession>A0A409VJS4</accession>
<dbReference type="InParanoid" id="A0A409VJS4"/>
<proteinExistence type="predicted"/>
<reference evidence="1 2" key="1">
    <citation type="journal article" date="2018" name="Evol. Lett.">
        <title>Horizontal gene cluster transfer increased hallucinogenic mushroom diversity.</title>
        <authorList>
            <person name="Reynolds H.T."/>
            <person name="Vijayakumar V."/>
            <person name="Gluck-Thaler E."/>
            <person name="Korotkin H.B."/>
            <person name="Matheny P.B."/>
            <person name="Slot J.C."/>
        </authorList>
    </citation>
    <scope>NUCLEOTIDE SEQUENCE [LARGE SCALE GENOMIC DNA]</scope>
    <source>
        <strain evidence="1 2">SRW20</strain>
    </source>
</reference>
<gene>
    <name evidence="1" type="ORF">CVT26_011193</name>
</gene>
<sequence length="104" mass="11484">VHLKRSSLAYLELDHDTIILSLQFLTRHNPRTLHMSSALGGWRSVPLANIDNANLAYVHVTAFDKSFVNNQLQAISSKNLLCGWHRIFCGCVSPVNGISLAIGD</sequence>